<organism evidence="18 19">
    <name type="scientific">Podospora aff. communis PSN243</name>
    <dbReference type="NCBI Taxonomy" id="3040156"/>
    <lineage>
        <taxon>Eukaryota</taxon>
        <taxon>Fungi</taxon>
        <taxon>Dikarya</taxon>
        <taxon>Ascomycota</taxon>
        <taxon>Pezizomycotina</taxon>
        <taxon>Sordariomycetes</taxon>
        <taxon>Sordariomycetidae</taxon>
        <taxon>Sordariales</taxon>
        <taxon>Podosporaceae</taxon>
        <taxon>Podospora</taxon>
    </lineage>
</organism>
<comment type="cofactor">
    <cofactor evidence="1">
        <name>Cu(2+)</name>
        <dbReference type="ChEBI" id="CHEBI:29036"/>
    </cofactor>
</comment>
<dbReference type="GO" id="GO:0005730">
    <property type="term" value="C:nucleolus"/>
    <property type="evidence" value="ECO:0007669"/>
    <property type="project" value="UniProtKB-SubCell"/>
</dbReference>
<keyword evidence="10" id="KW-0560">Oxidoreductase</keyword>
<dbReference type="FunFam" id="2.40.270.10:FF:000011">
    <property type="entry name" value="DNA-directed RNA polymerase subunit beta"/>
    <property type="match status" value="1"/>
</dbReference>
<dbReference type="PRINTS" id="PR00092">
    <property type="entry name" value="TYROSINASE"/>
</dbReference>
<dbReference type="Gene3D" id="3.90.1070.20">
    <property type="match status" value="1"/>
</dbReference>
<evidence type="ECO:0000256" key="10">
    <source>
        <dbReference type="ARBA" id="ARBA00023002"/>
    </source>
</evidence>
<dbReference type="InterPro" id="IPR015712">
    <property type="entry name" value="DNA-dir_RNA_pol_su2"/>
</dbReference>
<dbReference type="GO" id="GO:0008270">
    <property type="term" value="F:zinc ion binding"/>
    <property type="evidence" value="ECO:0007669"/>
    <property type="project" value="UniProtKB-KW"/>
</dbReference>
<dbReference type="GO" id="GO:0032549">
    <property type="term" value="F:ribonucleoside binding"/>
    <property type="evidence" value="ECO:0007669"/>
    <property type="project" value="InterPro"/>
</dbReference>
<feature type="domain" description="Tyrosinase copper-binding" evidence="17">
    <location>
        <begin position="1537"/>
        <end position="1548"/>
    </location>
</feature>
<evidence type="ECO:0000256" key="14">
    <source>
        <dbReference type="ARBA" id="ARBA00047768"/>
    </source>
</evidence>
<dbReference type="InterPro" id="IPR041640">
    <property type="entry name" value="Tyrosinase_C"/>
</dbReference>
<keyword evidence="5 15" id="KW-0808">Transferase</keyword>
<comment type="caution">
    <text evidence="18">The sequence shown here is derived from an EMBL/GenBank/DDBJ whole genome shotgun (WGS) entry which is preliminary data.</text>
</comment>
<dbReference type="FunFam" id="3.90.1110.10:FF:000007">
    <property type="entry name" value="DNA-directed RNA polymerase subunit beta"/>
    <property type="match status" value="1"/>
</dbReference>
<dbReference type="SUPFAM" id="SSF64484">
    <property type="entry name" value="beta and beta-prime subunits of DNA dependent RNA-polymerase"/>
    <property type="match status" value="1"/>
</dbReference>
<evidence type="ECO:0000313" key="19">
    <source>
        <dbReference type="Proteomes" id="UP001321760"/>
    </source>
</evidence>
<dbReference type="EMBL" id="MU865916">
    <property type="protein sequence ID" value="KAK4454648.1"/>
    <property type="molecule type" value="Genomic_DNA"/>
</dbReference>
<dbReference type="Pfam" id="PF00562">
    <property type="entry name" value="RNA_pol_Rpb2_6"/>
    <property type="match status" value="1"/>
</dbReference>
<dbReference type="SUPFAM" id="SSF48056">
    <property type="entry name" value="Di-copper centre-containing domain"/>
    <property type="match status" value="1"/>
</dbReference>
<dbReference type="InterPro" id="IPR007120">
    <property type="entry name" value="DNA-dir_RNAP_su2_dom"/>
</dbReference>
<protein>
    <recommendedName>
        <fullName evidence="15">DNA-directed RNA polymerase subunit beta</fullName>
        <ecNumber evidence="15">2.7.7.6</ecNumber>
    </recommendedName>
</protein>
<accession>A0AAV9H547</accession>
<dbReference type="PROSITE" id="PS00498">
    <property type="entry name" value="TYROSINASE_2"/>
    <property type="match status" value="1"/>
</dbReference>
<dbReference type="Pfam" id="PF04561">
    <property type="entry name" value="RNA_pol_Rpb2_2"/>
    <property type="match status" value="1"/>
</dbReference>
<dbReference type="Pfam" id="PF04565">
    <property type="entry name" value="RNA_pol_Rpb2_3"/>
    <property type="match status" value="1"/>
</dbReference>
<sequence>MASQKKSRGAPTNTTWDHEYNTLRRENLFRNPPKDHSAYPALQIAINPHIESFNALFPTDGQAGLIERALEEIGTITYLDGDERAAATGKNKLTIRYKSIELAKSMVPPSNKFTKNPEIYPAECRERHASYRGRLTAILEYRINDGDPYVVRRDIGLMPLMVKSNRCHLENNSPAQLVARKEESEELGGYFIVNGIEKIIRLLLVNRRNFPLAIIRPSFQNRGAAYTPYGIITNVLHYLSDGNVTFRFSWRKNEYLVPVMMILKALVETNDRAIFEGLVGPPKSKAISNTFLTDRVELLLRTYKGYGLYTKGQTRAFLGEKFRMALRVPETMSDLDAGTEFLRKIVLVHLGCVNVTEAQDADKFKMLLFMCRKLYSLVAGDCAVDNPDAVQNQEVLLGGFLYGMILKEKLEEHLRGNVRFALQEYLRMNPTTTFTSAKFNKDFPQSIFLRAGENLGHSLEYFLSTGNLQSPSGLDLQQVSGFTVVAEKLNFLRFISHFRMIHRGSFFAQLKTTTVRKLLPESWGFLCPVHTPDGSPCGLLSHMAHKCKIMTKALDTSTIHNIITELGVTEATSAAQNDRVVVMLDGKILGWVATNQCKDVADTLRRLKVEGGHGVPVELEIGYVPTSTGGSYPGLYMSAQPSRMVRPIKYLPLGKEDYVGPLEQPYMSIACTKDDIIQGDSTHIEFDPTHILSILANMTPFSDFNQSPRNMYQCQMGKQTMGTPGTALRHRTDNKTYRIQTGQTPVVRSPLHNTYGFDNFPNGMNAIVAVISYTGYDMDDAMIINKSAHERGFGHGTIYKTKKISLKEDRRVGPAGLTKMYGFAPESKVLPHIREQLDDDGLPFIGRLVKEGDVLCAWHTVTRDYHGNLVNKDGITHYEKYKEMEMAFVEEVRLIGSESGLEPLQDLSIKLRVPRSPLIGDKFSSRHGQKGVLSQRWPMVDMPFSESGMQPDVIINPHAFPSRMTIGMFVESLAGKAGALHGLAQDCSPFRFDEENTAGDYFGHQLMKAGYNYHGNEPMYSGITGEEFAVDIYIGCVYYQRLRHMVNDKYQVRTTGPVVSTTGQPIKGRKKGGGIRVGEMERDALLAHGTAFLLQDRLLNCSDYSKSWVCRDCGMFLAVQPTVSPFVGKRKAVGTVRCRSCALRLDEIKDLDLMKLEGEIWDDGQGAQWIGGENTTQVIVPGVLRFLDAELAAMGVKLKYKVDKKDVIHRGPLRPSGPRALQEAQFRPYNYGFDISKHVSKRQTSRPLVVKGQTAGGVMLRQEIRQLEQDTDVWTLYILGLSLMQYTDQSSPTSWYGLTGIHGIPHKTWGGVGPTPGNEKTGYCTHSSVLFPTWHRPYLVLYEQVLIDLIKRIAALWPQGEERDRYTAAALRFRIPYWDWAATPPSGQSVLPLSVGGSPWVEVNGPRGVQRISNPLFSYSFKPLNATAFLQRPWNIWTSTLRAPTTNDETAQSNNSLIARNFDQAFSSLGQRLYILFSNYRNYTAFSNNAIRGANNESYDSLEALHDTVHILSGGGGLGAPNVQGGHMSYIPYSAFDPIFFLHHTNVDRIFAMWQANNPQSWVEPEPAALPSYTTFKGQIQDSTTPLTPFFASDDGSFWTSDGVRDHTIFGYTNQYREWIVNIRVRKQALPEPFSVHLFLGGVPADPQHWSSVRSHVGMMGVFSSDDALGMSMGRLDVSGTVPLTSALINKMTGRKLGSLEPQEVVRYLNTSLCQRVLGASGKVYEASKVRGLVMEVVSSVVKAPATERELPEWGSIERHFQLR</sequence>
<dbReference type="FunFam" id="3.90.1100.10:FF:000008">
    <property type="entry name" value="DNA-directed RNA polymerase subunit beta"/>
    <property type="match status" value="1"/>
</dbReference>
<evidence type="ECO:0000313" key="18">
    <source>
        <dbReference type="EMBL" id="KAK4454648.1"/>
    </source>
</evidence>
<evidence type="ECO:0000256" key="15">
    <source>
        <dbReference type="RuleBase" id="RU363031"/>
    </source>
</evidence>
<dbReference type="GO" id="GO:0003677">
    <property type="term" value="F:DNA binding"/>
    <property type="evidence" value="ECO:0007669"/>
    <property type="project" value="InterPro"/>
</dbReference>
<dbReference type="InterPro" id="IPR007645">
    <property type="entry name" value="RNA_pol_Rpb2_3"/>
</dbReference>
<evidence type="ECO:0000256" key="8">
    <source>
        <dbReference type="ARBA" id="ARBA00022771"/>
    </source>
</evidence>
<evidence type="ECO:0000256" key="6">
    <source>
        <dbReference type="ARBA" id="ARBA00022695"/>
    </source>
</evidence>
<dbReference type="InterPro" id="IPR009674">
    <property type="entry name" value="Rpa2_dom_4"/>
</dbReference>
<evidence type="ECO:0000256" key="4">
    <source>
        <dbReference type="ARBA" id="ARBA00022478"/>
    </source>
</evidence>
<gene>
    <name evidence="18" type="ORF">QBC34DRAFT_445578</name>
</gene>
<keyword evidence="9" id="KW-0862">Zinc</keyword>
<comment type="subcellular location">
    <subcellularLocation>
        <location evidence="2">Nucleus</location>
        <location evidence="2">Nucleolus</location>
    </subcellularLocation>
</comment>
<dbReference type="PROSITE" id="PS00497">
    <property type="entry name" value="TYROSINASE_1"/>
    <property type="match status" value="1"/>
</dbReference>
<dbReference type="InterPro" id="IPR008922">
    <property type="entry name" value="Di-copper_centre_dom_sf"/>
</dbReference>
<keyword evidence="4 15" id="KW-0240">DNA-directed RNA polymerase</keyword>
<dbReference type="Gene3D" id="1.10.1280.10">
    <property type="entry name" value="Di-copper center containing domain from catechol oxidase"/>
    <property type="match status" value="1"/>
</dbReference>
<proteinExistence type="inferred from homology"/>
<dbReference type="Gene3D" id="3.90.1800.10">
    <property type="entry name" value="RNA polymerase alpha subunit dimerisation domain"/>
    <property type="match status" value="1"/>
</dbReference>
<evidence type="ECO:0000256" key="13">
    <source>
        <dbReference type="ARBA" id="ARBA00023242"/>
    </source>
</evidence>
<comment type="function">
    <text evidence="15">DNA-dependent RNA polymerase catalyzes the transcription of DNA into RNA using the four ribonucleoside triphosphates as substrates.</text>
</comment>
<reference evidence="18" key="2">
    <citation type="submission" date="2023-05" db="EMBL/GenBank/DDBJ databases">
        <authorList>
            <consortium name="Lawrence Berkeley National Laboratory"/>
            <person name="Steindorff A."/>
            <person name="Hensen N."/>
            <person name="Bonometti L."/>
            <person name="Westerberg I."/>
            <person name="Brannstrom I.O."/>
            <person name="Guillou S."/>
            <person name="Cros-Aarteil S."/>
            <person name="Calhoun S."/>
            <person name="Haridas S."/>
            <person name="Kuo A."/>
            <person name="Mondo S."/>
            <person name="Pangilinan J."/>
            <person name="Riley R."/>
            <person name="Labutti K."/>
            <person name="Andreopoulos B."/>
            <person name="Lipzen A."/>
            <person name="Chen C."/>
            <person name="Yanf M."/>
            <person name="Daum C."/>
            <person name="Ng V."/>
            <person name="Clum A."/>
            <person name="Ohm R."/>
            <person name="Martin F."/>
            <person name="Silar P."/>
            <person name="Natvig D."/>
            <person name="Lalanne C."/>
            <person name="Gautier V."/>
            <person name="Ament-Velasquez S.L."/>
            <person name="Kruys A."/>
            <person name="Hutchinson M.I."/>
            <person name="Powell A.J."/>
            <person name="Barry K."/>
            <person name="Miller A.N."/>
            <person name="Grigoriev I.V."/>
            <person name="Debuchy R."/>
            <person name="Gladieux P."/>
            <person name="Thoren M.H."/>
            <person name="Johannesson H."/>
        </authorList>
    </citation>
    <scope>NUCLEOTIDE SEQUENCE</scope>
    <source>
        <strain evidence="18">PSN243</strain>
    </source>
</reference>
<dbReference type="Gene3D" id="2.40.270.10">
    <property type="entry name" value="DNA-directed RNA polymerase, subunit 2, domain 6"/>
    <property type="match status" value="1"/>
</dbReference>
<evidence type="ECO:0000256" key="1">
    <source>
        <dbReference type="ARBA" id="ARBA00001973"/>
    </source>
</evidence>
<keyword evidence="8" id="KW-0863">Zinc-finger</keyword>
<dbReference type="Pfam" id="PF18132">
    <property type="entry name" value="Tyrosinase_C"/>
    <property type="match status" value="1"/>
</dbReference>
<dbReference type="GO" id="GO:0000428">
    <property type="term" value="C:DNA-directed RNA polymerase complex"/>
    <property type="evidence" value="ECO:0007669"/>
    <property type="project" value="UniProtKB-KW"/>
</dbReference>
<dbReference type="InterPro" id="IPR007121">
    <property type="entry name" value="RNA_pol_bsu_CS"/>
</dbReference>
<evidence type="ECO:0000256" key="12">
    <source>
        <dbReference type="ARBA" id="ARBA00023163"/>
    </source>
</evidence>
<keyword evidence="13" id="KW-0539">Nucleus</keyword>
<dbReference type="InterPro" id="IPR037034">
    <property type="entry name" value="RNA_pol_Rpb2_2_sf"/>
</dbReference>
<comment type="similarity">
    <text evidence="3 15">Belongs to the RNA polymerase beta chain family.</text>
</comment>
<evidence type="ECO:0000256" key="5">
    <source>
        <dbReference type="ARBA" id="ARBA00022679"/>
    </source>
</evidence>
<dbReference type="Pfam" id="PF00264">
    <property type="entry name" value="Tyrosinase"/>
    <property type="match status" value="1"/>
</dbReference>
<dbReference type="EC" id="2.7.7.6" evidence="15"/>
<dbReference type="Pfam" id="PF04560">
    <property type="entry name" value="RNA_pol_Rpb2_7"/>
    <property type="match status" value="1"/>
</dbReference>
<evidence type="ECO:0000256" key="3">
    <source>
        <dbReference type="ARBA" id="ARBA00006835"/>
    </source>
</evidence>
<keyword evidence="11" id="KW-0503">Monooxygenase</keyword>
<keyword evidence="19" id="KW-1185">Reference proteome</keyword>
<dbReference type="Gene3D" id="2.40.50.150">
    <property type="match status" value="1"/>
</dbReference>
<reference evidence="18" key="1">
    <citation type="journal article" date="2023" name="Mol. Phylogenet. Evol.">
        <title>Genome-scale phylogeny and comparative genomics of the fungal order Sordariales.</title>
        <authorList>
            <person name="Hensen N."/>
            <person name="Bonometti L."/>
            <person name="Westerberg I."/>
            <person name="Brannstrom I.O."/>
            <person name="Guillou S."/>
            <person name="Cros-Aarteil S."/>
            <person name="Calhoun S."/>
            <person name="Haridas S."/>
            <person name="Kuo A."/>
            <person name="Mondo S."/>
            <person name="Pangilinan J."/>
            <person name="Riley R."/>
            <person name="LaButti K."/>
            <person name="Andreopoulos B."/>
            <person name="Lipzen A."/>
            <person name="Chen C."/>
            <person name="Yan M."/>
            <person name="Daum C."/>
            <person name="Ng V."/>
            <person name="Clum A."/>
            <person name="Steindorff A."/>
            <person name="Ohm R.A."/>
            <person name="Martin F."/>
            <person name="Silar P."/>
            <person name="Natvig D.O."/>
            <person name="Lalanne C."/>
            <person name="Gautier V."/>
            <person name="Ament-Velasquez S.L."/>
            <person name="Kruys A."/>
            <person name="Hutchinson M.I."/>
            <person name="Powell A.J."/>
            <person name="Barry K."/>
            <person name="Miller A.N."/>
            <person name="Grigoriev I.V."/>
            <person name="Debuchy R."/>
            <person name="Gladieux P."/>
            <person name="Hiltunen Thoren M."/>
            <person name="Johannesson H."/>
        </authorList>
    </citation>
    <scope>NUCLEOTIDE SEQUENCE</scope>
    <source>
        <strain evidence="18">PSN243</strain>
    </source>
</reference>
<dbReference type="Gene3D" id="3.90.1110.10">
    <property type="entry name" value="RNA polymerase Rpb2, domain 2"/>
    <property type="match status" value="1"/>
</dbReference>
<dbReference type="FunFam" id="3.90.1070.20:FF:000003">
    <property type="entry name" value="DNA-directed RNA polymerase subunit beta"/>
    <property type="match status" value="1"/>
</dbReference>
<name>A0AAV9H547_9PEZI</name>
<evidence type="ECO:0000259" key="16">
    <source>
        <dbReference type="PROSITE" id="PS00497"/>
    </source>
</evidence>
<dbReference type="GO" id="GO:0006362">
    <property type="term" value="P:transcription elongation by RNA polymerase I"/>
    <property type="evidence" value="ECO:0007669"/>
    <property type="project" value="UniProtKB-ARBA"/>
</dbReference>
<dbReference type="InterPro" id="IPR014724">
    <property type="entry name" value="RNA_pol_RPB2_OB-fold"/>
</dbReference>
<dbReference type="PANTHER" id="PTHR20856">
    <property type="entry name" value="DNA-DIRECTED RNA POLYMERASE I SUBUNIT 2"/>
    <property type="match status" value="1"/>
</dbReference>
<evidence type="ECO:0000256" key="2">
    <source>
        <dbReference type="ARBA" id="ARBA00004604"/>
    </source>
</evidence>
<dbReference type="Pfam" id="PF04563">
    <property type="entry name" value="RNA_pol_Rpb2_1"/>
    <property type="match status" value="1"/>
</dbReference>
<dbReference type="GO" id="GO:0004497">
    <property type="term" value="F:monooxygenase activity"/>
    <property type="evidence" value="ECO:0007669"/>
    <property type="project" value="UniProtKB-KW"/>
</dbReference>
<dbReference type="Gene3D" id="3.90.1100.10">
    <property type="match status" value="1"/>
</dbReference>
<dbReference type="GO" id="GO:0003899">
    <property type="term" value="F:DNA-directed RNA polymerase activity"/>
    <property type="evidence" value="ECO:0007669"/>
    <property type="project" value="UniProtKB-EC"/>
</dbReference>
<dbReference type="Proteomes" id="UP001321760">
    <property type="component" value="Unassembled WGS sequence"/>
</dbReference>
<keyword evidence="12 15" id="KW-0804">Transcription</keyword>
<keyword evidence="6 15" id="KW-0548">Nucleotidyltransferase</keyword>
<dbReference type="InterPro" id="IPR007642">
    <property type="entry name" value="RNA_pol_Rpb2_2"/>
</dbReference>
<comment type="catalytic activity">
    <reaction evidence="14">
        <text>RNA(n) + a ribonucleoside 5'-triphosphate = RNA(n+1) + diphosphate</text>
        <dbReference type="Rhea" id="RHEA:21248"/>
        <dbReference type="Rhea" id="RHEA-COMP:14527"/>
        <dbReference type="Rhea" id="RHEA-COMP:17342"/>
        <dbReference type="ChEBI" id="CHEBI:33019"/>
        <dbReference type="ChEBI" id="CHEBI:61557"/>
        <dbReference type="ChEBI" id="CHEBI:140395"/>
        <dbReference type="EC" id="2.7.7.6"/>
    </reaction>
    <physiologicalReaction direction="left-to-right" evidence="14">
        <dbReference type="Rhea" id="RHEA:21249"/>
    </physiologicalReaction>
</comment>
<dbReference type="InterPro" id="IPR007644">
    <property type="entry name" value="RNA_pol_bsu_protrusion"/>
</dbReference>
<evidence type="ECO:0000259" key="17">
    <source>
        <dbReference type="PROSITE" id="PS00498"/>
    </source>
</evidence>
<dbReference type="CDD" id="cd00653">
    <property type="entry name" value="RNA_pol_B_RPB2"/>
    <property type="match status" value="1"/>
</dbReference>
<dbReference type="FunFam" id="2.40.50.150:FF:000004">
    <property type="entry name" value="DNA-directed RNA polymerase subunit beta"/>
    <property type="match status" value="1"/>
</dbReference>
<dbReference type="Pfam" id="PF06883">
    <property type="entry name" value="RNA_pol_Rpa2_4"/>
    <property type="match status" value="1"/>
</dbReference>
<feature type="domain" description="Tyrosinase copper-binding" evidence="16">
    <location>
        <begin position="1326"/>
        <end position="1343"/>
    </location>
</feature>
<dbReference type="InterPro" id="IPR007641">
    <property type="entry name" value="RNA_pol_Rpb2_7"/>
</dbReference>
<dbReference type="InterPro" id="IPR037033">
    <property type="entry name" value="DNA-dir_RNAP_su2_hyb_sf"/>
</dbReference>
<evidence type="ECO:0000256" key="11">
    <source>
        <dbReference type="ARBA" id="ARBA00023033"/>
    </source>
</evidence>
<evidence type="ECO:0000256" key="9">
    <source>
        <dbReference type="ARBA" id="ARBA00022833"/>
    </source>
</evidence>
<dbReference type="PROSITE" id="PS01166">
    <property type="entry name" value="RNA_POL_BETA"/>
    <property type="match status" value="1"/>
</dbReference>
<evidence type="ECO:0000256" key="7">
    <source>
        <dbReference type="ARBA" id="ARBA00022723"/>
    </source>
</evidence>
<dbReference type="InterPro" id="IPR002227">
    <property type="entry name" value="Tyrosinase_Cu-bd"/>
</dbReference>
<keyword evidence="7" id="KW-0479">Metal-binding</keyword>